<dbReference type="PANTHER" id="PTHR24240">
    <property type="entry name" value="OPSIN"/>
    <property type="match status" value="1"/>
</dbReference>
<dbReference type="InterPro" id="IPR000276">
    <property type="entry name" value="GPCR_Rhodpsn"/>
</dbReference>
<feature type="transmembrane region" description="Helical" evidence="8">
    <location>
        <begin position="57"/>
        <end position="77"/>
    </location>
</feature>
<dbReference type="GeneID" id="114575908"/>
<evidence type="ECO:0000313" key="11">
    <source>
        <dbReference type="Proteomes" id="UP000887567"/>
    </source>
</evidence>
<dbReference type="EnsemblMetazoa" id="XM_028661633.1">
    <property type="protein sequence ID" value="XP_028517434.1"/>
    <property type="gene ID" value="LOC114575908"/>
</dbReference>
<feature type="transmembrane region" description="Helical" evidence="8">
    <location>
        <begin position="242"/>
        <end position="265"/>
    </location>
</feature>
<dbReference type="GO" id="GO:0016020">
    <property type="term" value="C:membrane"/>
    <property type="evidence" value="ECO:0007669"/>
    <property type="project" value="UniProtKB-SubCell"/>
</dbReference>
<dbReference type="InterPro" id="IPR017452">
    <property type="entry name" value="GPCR_Rhodpsn_7TM"/>
</dbReference>
<evidence type="ECO:0000256" key="7">
    <source>
        <dbReference type="ARBA" id="ARBA00023224"/>
    </source>
</evidence>
<feature type="transmembrane region" description="Helical" evidence="8">
    <location>
        <begin position="185"/>
        <end position="208"/>
    </location>
</feature>
<feature type="transmembrane region" description="Helical" evidence="8">
    <location>
        <begin position="140"/>
        <end position="159"/>
    </location>
</feature>
<organism evidence="10 11">
    <name type="scientific">Exaiptasia diaphana</name>
    <name type="common">Tropical sea anemone</name>
    <name type="synonym">Aiptasia pulchella</name>
    <dbReference type="NCBI Taxonomy" id="2652724"/>
    <lineage>
        <taxon>Eukaryota</taxon>
        <taxon>Metazoa</taxon>
        <taxon>Cnidaria</taxon>
        <taxon>Anthozoa</taxon>
        <taxon>Hexacorallia</taxon>
        <taxon>Actiniaria</taxon>
        <taxon>Aiptasiidae</taxon>
        <taxon>Exaiptasia</taxon>
    </lineage>
</organism>
<evidence type="ECO:0000256" key="2">
    <source>
        <dbReference type="ARBA" id="ARBA00022692"/>
    </source>
</evidence>
<dbReference type="PROSITE" id="PS50262">
    <property type="entry name" value="G_PROTEIN_RECEP_F1_2"/>
    <property type="match status" value="1"/>
</dbReference>
<proteinExistence type="predicted"/>
<feature type="transmembrane region" description="Helical" evidence="8">
    <location>
        <begin position="277"/>
        <end position="297"/>
    </location>
</feature>
<protein>
    <recommendedName>
        <fullName evidence="9">G-protein coupled receptors family 1 profile domain-containing protein</fullName>
    </recommendedName>
</protein>
<feature type="transmembrane region" description="Helical" evidence="8">
    <location>
        <begin position="20"/>
        <end position="45"/>
    </location>
</feature>
<dbReference type="Pfam" id="PF00001">
    <property type="entry name" value="7tm_1"/>
    <property type="match status" value="1"/>
</dbReference>
<sequence>MTTILDWSRPHGKLKPFGYTAITVYLALLICVGIVVQYATVKILLSPHFRMKKLTPYLLNIVLANSIVILGSFPTTFAAAVNNGWPFSEFVCRLNGLLTAVGCIAMLLTMTCITWKIYVTASTTNVNNFIAPSAFRRYHIHVIIAIWLFSACVVLPPTVGWSNMRLESASLNCVPDWAPETLNDVIYILLMTVLGYFLPVILSVVLLFRTRTVLRNHTKVLKCLIIPNIRLKALLHVYRMQFLSVICFTLTWLPYVVYVFVSLAYGSMYIFGPALTTLPALVAKSSVVLNPVIYAIVIPRFRESFVRFFWCPSRSNVLPVTAIQMNAFVVNKEVANKKTYQIPAVNQPYLD</sequence>
<accession>A0A913YQK4</accession>
<dbReference type="AlphaFoldDB" id="A0A913YQK4"/>
<feature type="transmembrane region" description="Helical" evidence="8">
    <location>
        <begin position="97"/>
        <end position="119"/>
    </location>
</feature>
<keyword evidence="5 8" id="KW-0472">Membrane</keyword>
<evidence type="ECO:0000313" key="10">
    <source>
        <dbReference type="EnsemblMetazoa" id="XP_028517434.1"/>
    </source>
</evidence>
<dbReference type="SUPFAM" id="SSF81321">
    <property type="entry name" value="Family A G protein-coupled receptor-like"/>
    <property type="match status" value="1"/>
</dbReference>
<dbReference type="OrthoDB" id="5960118at2759"/>
<dbReference type="Gene3D" id="1.20.1070.10">
    <property type="entry name" value="Rhodopsin 7-helix transmembrane proteins"/>
    <property type="match status" value="1"/>
</dbReference>
<reference evidence="10" key="1">
    <citation type="submission" date="2022-11" db="UniProtKB">
        <authorList>
            <consortium name="EnsemblMetazoa"/>
        </authorList>
    </citation>
    <scope>IDENTIFICATION</scope>
</reference>
<dbReference type="PRINTS" id="PR00237">
    <property type="entry name" value="GPCRRHODOPSN"/>
</dbReference>
<keyword evidence="11" id="KW-1185">Reference proteome</keyword>
<dbReference type="Proteomes" id="UP000887567">
    <property type="component" value="Unplaced"/>
</dbReference>
<dbReference type="KEGG" id="epa:114575908"/>
<keyword evidence="6" id="KW-0675">Receptor</keyword>
<evidence type="ECO:0000256" key="3">
    <source>
        <dbReference type="ARBA" id="ARBA00022989"/>
    </source>
</evidence>
<name>A0A913YQK4_EXADI</name>
<evidence type="ECO:0000259" key="9">
    <source>
        <dbReference type="PROSITE" id="PS50262"/>
    </source>
</evidence>
<feature type="domain" description="G-protein coupled receptors family 1 profile" evidence="9">
    <location>
        <begin position="36"/>
        <end position="294"/>
    </location>
</feature>
<evidence type="ECO:0000256" key="1">
    <source>
        <dbReference type="ARBA" id="ARBA00004141"/>
    </source>
</evidence>
<keyword evidence="4" id="KW-0297">G-protein coupled receptor</keyword>
<keyword evidence="7" id="KW-0807">Transducer</keyword>
<dbReference type="GO" id="GO:0004930">
    <property type="term" value="F:G protein-coupled receptor activity"/>
    <property type="evidence" value="ECO:0007669"/>
    <property type="project" value="UniProtKB-KW"/>
</dbReference>
<dbReference type="InterPro" id="IPR050125">
    <property type="entry name" value="GPCR_opsins"/>
</dbReference>
<comment type="subcellular location">
    <subcellularLocation>
        <location evidence="1">Membrane</location>
        <topology evidence="1">Multi-pass membrane protein</topology>
    </subcellularLocation>
</comment>
<keyword evidence="2 8" id="KW-0812">Transmembrane</keyword>
<dbReference type="OMA" id="EDTHRCT"/>
<evidence type="ECO:0000256" key="6">
    <source>
        <dbReference type="ARBA" id="ARBA00023170"/>
    </source>
</evidence>
<keyword evidence="3 8" id="KW-1133">Transmembrane helix</keyword>
<evidence type="ECO:0000256" key="8">
    <source>
        <dbReference type="SAM" id="Phobius"/>
    </source>
</evidence>
<dbReference type="RefSeq" id="XP_028517434.1">
    <property type="nucleotide sequence ID" value="XM_028661633.1"/>
</dbReference>
<evidence type="ECO:0000256" key="5">
    <source>
        <dbReference type="ARBA" id="ARBA00023136"/>
    </source>
</evidence>
<evidence type="ECO:0000256" key="4">
    <source>
        <dbReference type="ARBA" id="ARBA00023040"/>
    </source>
</evidence>